<organism evidence="4 5">
    <name type="scientific">Solea senegalensis</name>
    <name type="common">Senegalese sole</name>
    <dbReference type="NCBI Taxonomy" id="28829"/>
    <lineage>
        <taxon>Eukaryota</taxon>
        <taxon>Metazoa</taxon>
        <taxon>Chordata</taxon>
        <taxon>Craniata</taxon>
        <taxon>Vertebrata</taxon>
        <taxon>Euteleostomi</taxon>
        <taxon>Actinopterygii</taxon>
        <taxon>Neopterygii</taxon>
        <taxon>Teleostei</taxon>
        <taxon>Neoteleostei</taxon>
        <taxon>Acanthomorphata</taxon>
        <taxon>Carangaria</taxon>
        <taxon>Pleuronectiformes</taxon>
        <taxon>Pleuronectoidei</taxon>
        <taxon>Soleidae</taxon>
        <taxon>Solea</taxon>
    </lineage>
</organism>
<evidence type="ECO:0000313" key="5">
    <source>
        <dbReference type="Proteomes" id="UP000693946"/>
    </source>
</evidence>
<feature type="domain" description="Tf2-1-like SH3-like" evidence="3">
    <location>
        <begin position="169"/>
        <end position="218"/>
    </location>
</feature>
<sequence length="257" mass="28331">MDIWRISSSTFSGVPSTSSSWGIPGSSATTPSSTGSIKPLSIGGRASTGGVSHLSLCLLLLDPRWLLQRLSQSQPQTCPRFHPVTTILVLGWGHASKWSCHSVGSCPAQLVGRRFWWPGMHRDVREFVAVCKSSHAQPHRKLLPLPKHGGSCCLLTTVAPWLFPTTRDLHLRHPCKKLSPRFIGPFPISKVINPVAVHLRLPPSMRVNPTFHFSRVKPVCVSSLHPPSGVLEGPLHVLFLRTWDVCLPFLSSFFFFG</sequence>
<dbReference type="EMBL" id="JAGKHQ010000020">
    <property type="protein sequence ID" value="KAG7480089.1"/>
    <property type="molecule type" value="Genomic_DNA"/>
</dbReference>
<feature type="domain" description="Integrase zinc-binding" evidence="2">
    <location>
        <begin position="108"/>
        <end position="132"/>
    </location>
</feature>
<proteinExistence type="predicted"/>
<comment type="caution">
    <text evidence="4">The sequence shown here is derived from an EMBL/GenBank/DDBJ whole genome shotgun (WGS) entry which is preliminary data.</text>
</comment>
<reference evidence="4 5" key="1">
    <citation type="journal article" date="2021" name="Sci. Rep.">
        <title>Chromosome anchoring in Senegalese sole (Solea senegalensis) reveals sex-associated markers and genome rearrangements in flatfish.</title>
        <authorList>
            <person name="Guerrero-Cozar I."/>
            <person name="Gomez-Garrido J."/>
            <person name="Berbel C."/>
            <person name="Martinez-Blanch J.F."/>
            <person name="Alioto T."/>
            <person name="Claros M.G."/>
            <person name="Gagnaire P.A."/>
            <person name="Manchado M."/>
        </authorList>
    </citation>
    <scope>NUCLEOTIDE SEQUENCE [LARGE SCALE GENOMIC DNA]</scope>
    <source>
        <strain evidence="4">Sse05_10M</strain>
    </source>
</reference>
<keyword evidence="5" id="KW-1185">Reference proteome</keyword>
<protein>
    <recommendedName>
        <fullName evidence="6">Integrase zinc-binding domain-containing protein</fullName>
    </recommendedName>
</protein>
<feature type="region of interest" description="Disordered" evidence="1">
    <location>
        <begin position="1"/>
        <end position="36"/>
    </location>
</feature>
<dbReference type="InterPro" id="IPR041588">
    <property type="entry name" value="Integrase_H2C2"/>
</dbReference>
<dbReference type="AlphaFoldDB" id="A0AAV6Q2D0"/>
<dbReference type="Pfam" id="PF17921">
    <property type="entry name" value="Integrase_H2C2"/>
    <property type="match status" value="1"/>
</dbReference>
<accession>A0AAV6Q2D0</accession>
<evidence type="ECO:0008006" key="6">
    <source>
        <dbReference type="Google" id="ProtNLM"/>
    </source>
</evidence>
<evidence type="ECO:0000259" key="2">
    <source>
        <dbReference type="Pfam" id="PF17921"/>
    </source>
</evidence>
<dbReference type="Pfam" id="PF24626">
    <property type="entry name" value="SH3_Tf2-1"/>
    <property type="match status" value="1"/>
</dbReference>
<dbReference type="Proteomes" id="UP000693946">
    <property type="component" value="Linkage Group LG8"/>
</dbReference>
<evidence type="ECO:0000256" key="1">
    <source>
        <dbReference type="SAM" id="MobiDB-lite"/>
    </source>
</evidence>
<dbReference type="InterPro" id="IPR056924">
    <property type="entry name" value="SH3_Tf2-1"/>
</dbReference>
<gene>
    <name evidence="4" type="ORF">JOB18_042852</name>
</gene>
<name>A0AAV6Q2D0_SOLSE</name>
<evidence type="ECO:0000259" key="3">
    <source>
        <dbReference type="Pfam" id="PF24626"/>
    </source>
</evidence>
<evidence type="ECO:0000313" key="4">
    <source>
        <dbReference type="EMBL" id="KAG7480089.1"/>
    </source>
</evidence>
<feature type="compositionally biased region" description="Low complexity" evidence="1">
    <location>
        <begin position="7"/>
        <end position="36"/>
    </location>
</feature>